<protein>
    <submittedName>
        <fullName evidence="1">Unnamed protein product</fullName>
    </submittedName>
</protein>
<dbReference type="EMBL" id="BSXT01003086">
    <property type="protein sequence ID" value="GMF52412.1"/>
    <property type="molecule type" value="Genomic_DNA"/>
</dbReference>
<proteinExistence type="predicted"/>
<evidence type="ECO:0000313" key="2">
    <source>
        <dbReference type="Proteomes" id="UP001165121"/>
    </source>
</evidence>
<keyword evidence="2" id="KW-1185">Reference proteome</keyword>
<comment type="caution">
    <text evidence="1">The sequence shown here is derived from an EMBL/GenBank/DDBJ whole genome shotgun (WGS) entry which is preliminary data.</text>
</comment>
<gene>
    <name evidence="1" type="ORF">Pfra01_002145000</name>
</gene>
<dbReference type="Proteomes" id="UP001165121">
    <property type="component" value="Unassembled WGS sequence"/>
</dbReference>
<evidence type="ECO:0000313" key="1">
    <source>
        <dbReference type="EMBL" id="GMF52412.1"/>
    </source>
</evidence>
<organism evidence="1 2">
    <name type="scientific">Phytophthora fragariaefolia</name>
    <dbReference type="NCBI Taxonomy" id="1490495"/>
    <lineage>
        <taxon>Eukaryota</taxon>
        <taxon>Sar</taxon>
        <taxon>Stramenopiles</taxon>
        <taxon>Oomycota</taxon>
        <taxon>Peronosporomycetes</taxon>
        <taxon>Peronosporales</taxon>
        <taxon>Peronosporaceae</taxon>
        <taxon>Phytophthora</taxon>
    </lineage>
</organism>
<accession>A0A9W7D0M7</accession>
<sequence>MDGTTVMCCKPRSIVHVHVSAGCVSGAALALVYRRLQGCIDSMPLRGDPATREHASLVLLYSLKFLNEPFHGIESQITIMGSYHRLRLKHTNDRWRLRRYSPLDRYVIDDHCWVVATHESGNLGFGSKSLTSNTSPELNCDPLDSQGASSTQRGVAASSTLRAQAGIAYEGTCNAADLDRDIWRLPLTDVISRGR</sequence>
<dbReference type="AlphaFoldDB" id="A0A9W7D0M7"/>
<reference evidence="1" key="1">
    <citation type="submission" date="2023-04" db="EMBL/GenBank/DDBJ databases">
        <title>Phytophthora fragariaefolia NBRC 109709.</title>
        <authorList>
            <person name="Ichikawa N."/>
            <person name="Sato H."/>
            <person name="Tonouchi N."/>
        </authorList>
    </citation>
    <scope>NUCLEOTIDE SEQUENCE</scope>
    <source>
        <strain evidence="1">NBRC 109709</strain>
    </source>
</reference>
<name>A0A9W7D0M7_9STRA</name>